<dbReference type="Gene3D" id="3.30.40.10">
    <property type="entry name" value="Zinc/RING finger domain, C3HC4 (zinc finger)"/>
    <property type="match status" value="1"/>
</dbReference>
<reference evidence="5" key="1">
    <citation type="journal article" date="2020" name="Stud. Mycol.">
        <title>101 Dothideomycetes genomes: a test case for predicting lifestyles and emergence of pathogens.</title>
        <authorList>
            <person name="Haridas S."/>
            <person name="Albert R."/>
            <person name="Binder M."/>
            <person name="Bloem J."/>
            <person name="Labutti K."/>
            <person name="Salamov A."/>
            <person name="Andreopoulos B."/>
            <person name="Baker S."/>
            <person name="Barry K."/>
            <person name="Bills G."/>
            <person name="Bluhm B."/>
            <person name="Cannon C."/>
            <person name="Castanera R."/>
            <person name="Culley D."/>
            <person name="Daum C."/>
            <person name="Ezra D."/>
            <person name="Gonzalez J."/>
            <person name="Henrissat B."/>
            <person name="Kuo A."/>
            <person name="Liang C."/>
            <person name="Lipzen A."/>
            <person name="Lutzoni F."/>
            <person name="Magnuson J."/>
            <person name="Mondo S."/>
            <person name="Nolan M."/>
            <person name="Ohm R."/>
            <person name="Pangilinan J."/>
            <person name="Park H.-J."/>
            <person name="Ramirez L."/>
            <person name="Alfaro M."/>
            <person name="Sun H."/>
            <person name="Tritt A."/>
            <person name="Yoshinaga Y."/>
            <person name="Zwiers L.-H."/>
            <person name="Turgeon B."/>
            <person name="Goodwin S."/>
            <person name="Spatafora J."/>
            <person name="Crous P."/>
            <person name="Grigoriev I."/>
        </authorList>
    </citation>
    <scope>NUCLEOTIDE SEQUENCE</scope>
    <source>
        <strain evidence="5">CBS 119925</strain>
    </source>
</reference>
<evidence type="ECO:0000256" key="1">
    <source>
        <dbReference type="PROSITE-ProRule" id="PRU00175"/>
    </source>
</evidence>
<dbReference type="Pfam" id="PF04434">
    <property type="entry name" value="SWIM"/>
    <property type="match status" value="1"/>
</dbReference>
<keyword evidence="6" id="KW-1185">Reference proteome</keyword>
<dbReference type="Pfam" id="PF13639">
    <property type="entry name" value="zf-RING_2"/>
    <property type="match status" value="1"/>
</dbReference>
<dbReference type="InterPro" id="IPR007527">
    <property type="entry name" value="Znf_SWIM"/>
</dbReference>
<dbReference type="Proteomes" id="UP000799440">
    <property type="component" value="Unassembled WGS sequence"/>
</dbReference>
<dbReference type="PANTHER" id="PTHR21540:SF0">
    <property type="entry name" value="PHD FAMILY PROTEIN"/>
    <property type="match status" value="1"/>
</dbReference>
<feature type="domain" description="RING-type" evidence="3">
    <location>
        <begin position="208"/>
        <end position="255"/>
    </location>
</feature>
<dbReference type="AlphaFoldDB" id="A0A6A6UZA5"/>
<keyword evidence="1" id="KW-0862">Zinc</keyword>
<sequence>MEYIESRPVNPPTSAAHKRKVIDCDDEDSKTGLCAPGPCAKSVNPVEGELVSPKKPRRKKKKLDEDGCEVVQEEKRLRRFRKAPPGSYLEIKERALTQRLTIQDRERCGTDQLPEEKVLIAGSTGNLYTVQVKQVPSCDCPHAKKGNQCKHIIYVMLRVLKAPEHIAYQLALTSSELREVFKNAPPIPKADSEDDTNDGHRKPIEGDCPICYCEFEDTKDTIVYCKTGCGNNVHKSCMQQWAQVQKGKTTCPYCRSRWADDTPLGNKVDVTTATRTDEGYINIADQLGLSGERGMFYGLLPVDVSDFAQITPPTINLGFVLVLGEVIGVTVLEATTFD</sequence>
<dbReference type="PROSITE" id="PS50966">
    <property type="entry name" value="ZF_SWIM"/>
    <property type="match status" value="1"/>
</dbReference>
<protein>
    <submittedName>
        <fullName evidence="5">Uncharacterized protein</fullName>
    </submittedName>
</protein>
<dbReference type="InterPro" id="IPR001841">
    <property type="entry name" value="Znf_RING"/>
</dbReference>
<accession>A0A6A6UZA5</accession>
<dbReference type="GO" id="GO:0061630">
    <property type="term" value="F:ubiquitin protein ligase activity"/>
    <property type="evidence" value="ECO:0007669"/>
    <property type="project" value="InterPro"/>
</dbReference>
<dbReference type="PROSITE" id="PS50089">
    <property type="entry name" value="ZF_RING_2"/>
    <property type="match status" value="1"/>
</dbReference>
<dbReference type="OrthoDB" id="2122982at2759"/>
<evidence type="ECO:0000259" key="3">
    <source>
        <dbReference type="PROSITE" id="PS50089"/>
    </source>
</evidence>
<name>A0A6A6UZA5_9PLEO</name>
<keyword evidence="1" id="KW-0479">Metal-binding</keyword>
<evidence type="ECO:0000313" key="6">
    <source>
        <dbReference type="Proteomes" id="UP000799440"/>
    </source>
</evidence>
<dbReference type="InterPro" id="IPR013083">
    <property type="entry name" value="Znf_RING/FYVE/PHD"/>
</dbReference>
<keyword evidence="1" id="KW-0863">Zinc-finger</keyword>
<dbReference type="InterPro" id="IPR039903">
    <property type="entry name" value="Zswim2"/>
</dbReference>
<dbReference type="EMBL" id="MU006609">
    <property type="protein sequence ID" value="KAF2742431.1"/>
    <property type="molecule type" value="Genomic_DNA"/>
</dbReference>
<proteinExistence type="predicted"/>
<feature type="domain" description="SWIM-type" evidence="4">
    <location>
        <begin position="128"/>
        <end position="160"/>
    </location>
</feature>
<organism evidence="5 6">
    <name type="scientific">Sporormia fimetaria CBS 119925</name>
    <dbReference type="NCBI Taxonomy" id="1340428"/>
    <lineage>
        <taxon>Eukaryota</taxon>
        <taxon>Fungi</taxon>
        <taxon>Dikarya</taxon>
        <taxon>Ascomycota</taxon>
        <taxon>Pezizomycotina</taxon>
        <taxon>Dothideomycetes</taxon>
        <taxon>Pleosporomycetidae</taxon>
        <taxon>Pleosporales</taxon>
        <taxon>Sporormiaceae</taxon>
        <taxon>Sporormia</taxon>
    </lineage>
</organism>
<dbReference type="SUPFAM" id="SSF57850">
    <property type="entry name" value="RING/U-box"/>
    <property type="match status" value="1"/>
</dbReference>
<dbReference type="CDD" id="cd16494">
    <property type="entry name" value="RING-CH-C4HC3_ZSWM2"/>
    <property type="match status" value="1"/>
</dbReference>
<dbReference type="PANTHER" id="PTHR21540">
    <property type="entry name" value="RING FINGER AND SWIM DOMAIN-CONTAINING PROTEIN 2"/>
    <property type="match status" value="1"/>
</dbReference>
<dbReference type="GO" id="GO:0008270">
    <property type="term" value="F:zinc ion binding"/>
    <property type="evidence" value="ECO:0007669"/>
    <property type="project" value="UniProtKB-KW"/>
</dbReference>
<evidence type="ECO:0000256" key="2">
    <source>
        <dbReference type="SAM" id="MobiDB-lite"/>
    </source>
</evidence>
<gene>
    <name evidence="5" type="ORF">M011DRAFT_481722</name>
</gene>
<evidence type="ECO:0000259" key="4">
    <source>
        <dbReference type="PROSITE" id="PS50966"/>
    </source>
</evidence>
<feature type="region of interest" description="Disordered" evidence="2">
    <location>
        <begin position="45"/>
        <end position="65"/>
    </location>
</feature>
<evidence type="ECO:0000313" key="5">
    <source>
        <dbReference type="EMBL" id="KAF2742431.1"/>
    </source>
</evidence>